<dbReference type="Pfam" id="PF01975">
    <property type="entry name" value="SurE"/>
    <property type="match status" value="1"/>
</dbReference>
<evidence type="ECO:0000256" key="3">
    <source>
        <dbReference type="ARBA" id="ARBA00012643"/>
    </source>
</evidence>
<comment type="catalytic activity">
    <reaction evidence="1">
        <text>a ribonucleoside 5'-phosphate + H2O = a ribonucleoside + phosphate</text>
        <dbReference type="Rhea" id="RHEA:12484"/>
        <dbReference type="ChEBI" id="CHEBI:15377"/>
        <dbReference type="ChEBI" id="CHEBI:18254"/>
        <dbReference type="ChEBI" id="CHEBI:43474"/>
        <dbReference type="ChEBI" id="CHEBI:58043"/>
        <dbReference type="EC" id="3.1.3.5"/>
    </reaction>
</comment>
<gene>
    <name evidence="7" type="primary">surE</name>
    <name evidence="7" type="ORF">IQ241_01340</name>
</gene>
<reference evidence="7" key="1">
    <citation type="submission" date="2020-10" db="EMBL/GenBank/DDBJ databases">
        <authorList>
            <person name="Castelo-Branco R."/>
            <person name="Eusebio N."/>
            <person name="Adriana R."/>
            <person name="Vieira A."/>
            <person name="Brugerolle De Fraissinette N."/>
            <person name="Rezende De Castro R."/>
            <person name="Schneider M.P."/>
            <person name="Vasconcelos V."/>
            <person name="Leao P.N."/>
        </authorList>
    </citation>
    <scope>NUCLEOTIDE SEQUENCE</scope>
    <source>
        <strain evidence="7">LEGE 07310</strain>
    </source>
</reference>
<evidence type="ECO:0000256" key="2">
    <source>
        <dbReference type="ARBA" id="ARBA00011062"/>
    </source>
</evidence>
<protein>
    <recommendedName>
        <fullName evidence="3">5'-nucleotidase</fullName>
        <ecNumber evidence="3">3.1.3.5</ecNumber>
    </recommendedName>
</protein>
<keyword evidence="8" id="KW-1185">Reference proteome</keyword>
<evidence type="ECO:0000259" key="6">
    <source>
        <dbReference type="Pfam" id="PF01975"/>
    </source>
</evidence>
<evidence type="ECO:0000256" key="1">
    <source>
        <dbReference type="ARBA" id="ARBA00000815"/>
    </source>
</evidence>
<organism evidence="7 8">
    <name type="scientific">Vasconcelosia minhoensis LEGE 07310</name>
    <dbReference type="NCBI Taxonomy" id="915328"/>
    <lineage>
        <taxon>Bacteria</taxon>
        <taxon>Bacillati</taxon>
        <taxon>Cyanobacteriota</taxon>
        <taxon>Cyanophyceae</taxon>
        <taxon>Nodosilineales</taxon>
        <taxon>Cymatolegaceae</taxon>
        <taxon>Vasconcelosia</taxon>
        <taxon>Vasconcelosia minhoensis</taxon>
    </lineage>
</organism>
<dbReference type="EMBL" id="JADEXG010000002">
    <property type="protein sequence ID" value="MBE9075952.1"/>
    <property type="molecule type" value="Genomic_DNA"/>
</dbReference>
<dbReference type="Proteomes" id="UP000636505">
    <property type="component" value="Unassembled WGS sequence"/>
</dbReference>
<dbReference type="EC" id="3.1.3.5" evidence="3"/>
<sequence>MIILTNDDGIDAPGIRALQAALNGQPSLIVAPDAPLSGCSHQINRGGPIAIAQRSKTEYAIGGTPADCTRVALSYLHPEADWVLSGINAGGNLGSDIYVSGTVAAVREAALLRVPGIALSQYIDRRQPIDWTRATRLAARVLAKLMGQRPPPGRFWNVNLPCLSEADPELVFCPCCTQPLPTDYVVEDSQFRYVGAYASRLRDAGADVEVCFEGNISITEICLW</sequence>
<evidence type="ECO:0000313" key="7">
    <source>
        <dbReference type="EMBL" id="MBE9075952.1"/>
    </source>
</evidence>
<proteinExistence type="inferred from homology"/>
<dbReference type="RefSeq" id="WP_193904618.1">
    <property type="nucleotide sequence ID" value="NZ_JADEXG010000002.1"/>
</dbReference>
<keyword evidence="4" id="KW-0479">Metal-binding</keyword>
<name>A0A8J7DA22_9CYAN</name>
<dbReference type="AlphaFoldDB" id="A0A8J7DA22"/>
<comment type="similarity">
    <text evidence="2">Belongs to the SurE nucleotidase family.</text>
</comment>
<comment type="caution">
    <text evidence="7">The sequence shown here is derived from an EMBL/GenBank/DDBJ whole genome shotgun (WGS) entry which is preliminary data.</text>
</comment>
<dbReference type="Gene3D" id="3.40.1210.10">
    <property type="entry name" value="Survival protein SurE-like phosphatase/nucleotidase"/>
    <property type="match status" value="1"/>
</dbReference>
<feature type="domain" description="Survival protein SurE-like phosphatase/nucleotidase" evidence="6">
    <location>
        <begin position="2"/>
        <end position="167"/>
    </location>
</feature>
<evidence type="ECO:0000313" key="8">
    <source>
        <dbReference type="Proteomes" id="UP000636505"/>
    </source>
</evidence>
<dbReference type="InterPro" id="IPR036523">
    <property type="entry name" value="SurE-like_sf"/>
</dbReference>
<accession>A0A8J7DA22</accession>
<keyword evidence="5" id="KW-0378">Hydrolase</keyword>
<dbReference type="GO" id="GO:0046872">
    <property type="term" value="F:metal ion binding"/>
    <property type="evidence" value="ECO:0007669"/>
    <property type="project" value="UniProtKB-KW"/>
</dbReference>
<dbReference type="GO" id="GO:0008253">
    <property type="term" value="F:5'-nucleotidase activity"/>
    <property type="evidence" value="ECO:0007669"/>
    <property type="project" value="UniProtKB-EC"/>
</dbReference>
<dbReference type="InterPro" id="IPR030048">
    <property type="entry name" value="SurE"/>
</dbReference>
<dbReference type="InterPro" id="IPR002828">
    <property type="entry name" value="SurE-like_Pase/nucleotidase"/>
</dbReference>
<dbReference type="PANTHER" id="PTHR30457">
    <property type="entry name" value="5'-NUCLEOTIDASE SURE"/>
    <property type="match status" value="1"/>
</dbReference>
<dbReference type="NCBIfam" id="TIGR00087">
    <property type="entry name" value="surE"/>
    <property type="match status" value="1"/>
</dbReference>
<evidence type="ECO:0000256" key="4">
    <source>
        <dbReference type="ARBA" id="ARBA00022723"/>
    </source>
</evidence>
<dbReference type="SUPFAM" id="SSF64167">
    <property type="entry name" value="SurE-like"/>
    <property type="match status" value="1"/>
</dbReference>
<dbReference type="PANTHER" id="PTHR30457:SF0">
    <property type="entry name" value="PHOSPHATASE, PUTATIVE (AFU_ORTHOLOGUE AFUA_4G01070)-RELATED"/>
    <property type="match status" value="1"/>
</dbReference>
<evidence type="ECO:0000256" key="5">
    <source>
        <dbReference type="ARBA" id="ARBA00022801"/>
    </source>
</evidence>
<dbReference type="NCBIfam" id="NF001493">
    <property type="entry name" value="PRK00346.2-3"/>
    <property type="match status" value="1"/>
</dbReference>